<sequence length="124" mass="13883">MCKKCLISVNRDKCLSKNVHGENSCGKNQKAKVSVKEIQKKYHPKVAKPKTIGTRESLATPKPRKPRLLLRWSPTGRLFDQEGQIVDSSESKSKSDCSNGDNACTSNTMEPKIKRFLNSTSLFD</sequence>
<evidence type="ECO:0000256" key="1">
    <source>
        <dbReference type="SAM" id="MobiDB-lite"/>
    </source>
</evidence>
<name>A0A699SYL2_TANCI</name>
<gene>
    <name evidence="2" type="ORF">Tci_873705</name>
</gene>
<accession>A0A699SYL2</accession>
<feature type="compositionally biased region" description="Polar residues" evidence="1">
    <location>
        <begin position="99"/>
        <end position="109"/>
    </location>
</feature>
<proteinExistence type="predicted"/>
<reference evidence="2" key="1">
    <citation type="journal article" date="2019" name="Sci. Rep.">
        <title>Draft genome of Tanacetum cinerariifolium, the natural source of mosquito coil.</title>
        <authorList>
            <person name="Yamashiro T."/>
            <person name="Shiraishi A."/>
            <person name="Satake H."/>
            <person name="Nakayama K."/>
        </authorList>
    </citation>
    <scope>NUCLEOTIDE SEQUENCE</scope>
</reference>
<dbReference type="AlphaFoldDB" id="A0A699SYL2"/>
<feature type="region of interest" description="Disordered" evidence="1">
    <location>
        <begin position="44"/>
        <end position="65"/>
    </location>
</feature>
<feature type="region of interest" description="Disordered" evidence="1">
    <location>
        <begin position="81"/>
        <end position="109"/>
    </location>
</feature>
<feature type="non-terminal residue" evidence="2">
    <location>
        <position position="124"/>
    </location>
</feature>
<organism evidence="2">
    <name type="scientific">Tanacetum cinerariifolium</name>
    <name type="common">Dalmatian daisy</name>
    <name type="synonym">Chrysanthemum cinerariifolium</name>
    <dbReference type="NCBI Taxonomy" id="118510"/>
    <lineage>
        <taxon>Eukaryota</taxon>
        <taxon>Viridiplantae</taxon>
        <taxon>Streptophyta</taxon>
        <taxon>Embryophyta</taxon>
        <taxon>Tracheophyta</taxon>
        <taxon>Spermatophyta</taxon>
        <taxon>Magnoliopsida</taxon>
        <taxon>eudicotyledons</taxon>
        <taxon>Gunneridae</taxon>
        <taxon>Pentapetalae</taxon>
        <taxon>asterids</taxon>
        <taxon>campanulids</taxon>
        <taxon>Asterales</taxon>
        <taxon>Asteraceae</taxon>
        <taxon>Asteroideae</taxon>
        <taxon>Anthemideae</taxon>
        <taxon>Anthemidinae</taxon>
        <taxon>Tanacetum</taxon>
    </lineage>
</organism>
<evidence type="ECO:0000313" key="2">
    <source>
        <dbReference type="EMBL" id="GFD01736.1"/>
    </source>
</evidence>
<dbReference type="EMBL" id="BKCJ011193317">
    <property type="protein sequence ID" value="GFD01736.1"/>
    <property type="molecule type" value="Genomic_DNA"/>
</dbReference>
<protein>
    <submittedName>
        <fullName evidence="2">Uncharacterized protein</fullName>
    </submittedName>
</protein>
<comment type="caution">
    <text evidence="2">The sequence shown here is derived from an EMBL/GenBank/DDBJ whole genome shotgun (WGS) entry which is preliminary data.</text>
</comment>